<dbReference type="SUPFAM" id="SSF100950">
    <property type="entry name" value="NagB/RpiA/CoA transferase-like"/>
    <property type="match status" value="1"/>
</dbReference>
<protein>
    <submittedName>
        <fullName evidence="6">Transcriptional regulator with sigma factor-related N-terminal domain protein</fullName>
    </submittedName>
</protein>
<evidence type="ECO:0000259" key="5">
    <source>
        <dbReference type="Pfam" id="PF04198"/>
    </source>
</evidence>
<evidence type="ECO:0000256" key="2">
    <source>
        <dbReference type="ARBA" id="ARBA00023015"/>
    </source>
</evidence>
<sequence>MTPTDDQTALAVQVSRLYYYQNLTTETIARELGLSRPKVSRLLTLAKRTGLVEIRIHDPAAQPQVLERDIAQRYGVRSVKVVSVPTNSSEQEWLERVAVFTANHLNTLLQPEMVVGLAWGTTLEAVSHHLTPRTCPDLDFVQLNGAGTARHITNLQAGETYARFAQNYGARAHLFPVPTFFDYAETKRAMWRERSVRRLLDLHARARLLVYSVGSPLARVPSHVYVGGQLEHEDLQELEREGVVGDIATVFFRRDGSFRDIPLNARASGPDLTLFQTAKHALCVVSGLGKVEGLRAALRGRLLSELIVDEATASALLAGENPL</sequence>
<dbReference type="PANTHER" id="PTHR34294">
    <property type="entry name" value="TRANSCRIPTIONAL REGULATOR-RELATED"/>
    <property type="match status" value="1"/>
</dbReference>
<dbReference type="InterPro" id="IPR036388">
    <property type="entry name" value="WH-like_DNA-bd_sf"/>
</dbReference>
<dbReference type="InterPro" id="IPR051054">
    <property type="entry name" value="SorC_transcr_regulators"/>
</dbReference>
<evidence type="ECO:0000313" key="7">
    <source>
        <dbReference type="Proteomes" id="UP000010467"/>
    </source>
</evidence>
<gene>
    <name evidence="6" type="ordered locus">Deipe_2527</name>
</gene>
<dbReference type="InterPro" id="IPR007324">
    <property type="entry name" value="Sugar-bd_dom_put"/>
</dbReference>
<dbReference type="STRING" id="937777.Deipe_2527"/>
<dbReference type="GO" id="GO:0030246">
    <property type="term" value="F:carbohydrate binding"/>
    <property type="evidence" value="ECO:0007669"/>
    <property type="project" value="InterPro"/>
</dbReference>
<dbReference type="SUPFAM" id="SSF109709">
    <property type="entry name" value="KorB DNA-binding domain-like"/>
    <property type="match status" value="1"/>
</dbReference>
<keyword evidence="3" id="KW-0238">DNA-binding</keyword>
<dbReference type="HOGENOM" id="CLU_054506_1_3_0"/>
<dbReference type="EMBL" id="CP003382">
    <property type="protein sequence ID" value="AFZ67992.1"/>
    <property type="molecule type" value="Genomic_DNA"/>
</dbReference>
<comment type="similarity">
    <text evidence="1">Belongs to the SorC transcriptional regulatory family.</text>
</comment>
<dbReference type="InterPro" id="IPR037171">
    <property type="entry name" value="NagB/RpiA_transferase-like"/>
</dbReference>
<evidence type="ECO:0000256" key="3">
    <source>
        <dbReference type="ARBA" id="ARBA00023125"/>
    </source>
</evidence>
<feature type="domain" description="Sugar-binding" evidence="5">
    <location>
        <begin position="65"/>
        <end position="318"/>
    </location>
</feature>
<evidence type="ECO:0000256" key="1">
    <source>
        <dbReference type="ARBA" id="ARBA00010466"/>
    </source>
</evidence>
<dbReference type="Proteomes" id="UP000010467">
    <property type="component" value="Chromosome"/>
</dbReference>
<dbReference type="PATRIC" id="fig|937777.3.peg.2533"/>
<dbReference type="Pfam" id="PF04198">
    <property type="entry name" value="Sugar-bind"/>
    <property type="match status" value="1"/>
</dbReference>
<evidence type="ECO:0000313" key="6">
    <source>
        <dbReference type="EMBL" id="AFZ67992.1"/>
    </source>
</evidence>
<dbReference type="OrthoDB" id="58802at2"/>
<dbReference type="AlphaFoldDB" id="L0A478"/>
<dbReference type="Gene3D" id="1.10.10.10">
    <property type="entry name" value="Winged helix-like DNA-binding domain superfamily/Winged helix DNA-binding domain"/>
    <property type="match status" value="1"/>
</dbReference>
<dbReference type="KEGG" id="dpd:Deipe_2527"/>
<proteinExistence type="inferred from homology"/>
<dbReference type="RefSeq" id="WP_015236294.1">
    <property type="nucleotide sequence ID" value="NC_019793.1"/>
</dbReference>
<keyword evidence="4" id="KW-0804">Transcription</keyword>
<accession>L0A478</accession>
<dbReference type="GO" id="GO:0003677">
    <property type="term" value="F:DNA binding"/>
    <property type="evidence" value="ECO:0007669"/>
    <property type="project" value="UniProtKB-KW"/>
</dbReference>
<dbReference type="PANTHER" id="PTHR34294:SF1">
    <property type="entry name" value="TRANSCRIPTIONAL REGULATOR LSRR"/>
    <property type="match status" value="1"/>
</dbReference>
<reference evidence="7" key="1">
    <citation type="submission" date="2012-03" db="EMBL/GenBank/DDBJ databases">
        <title>Complete sequence of chromosome of Deinococcus peraridilitoris DSM 19664.</title>
        <authorList>
            <person name="Lucas S."/>
            <person name="Copeland A."/>
            <person name="Lapidus A."/>
            <person name="Glavina del Rio T."/>
            <person name="Dalin E."/>
            <person name="Tice H."/>
            <person name="Bruce D."/>
            <person name="Goodwin L."/>
            <person name="Pitluck S."/>
            <person name="Peters L."/>
            <person name="Mikhailova N."/>
            <person name="Lu M."/>
            <person name="Kyrpides N."/>
            <person name="Mavromatis K."/>
            <person name="Ivanova N."/>
            <person name="Brettin T."/>
            <person name="Detter J.C."/>
            <person name="Han C."/>
            <person name="Larimer F."/>
            <person name="Land M."/>
            <person name="Hauser L."/>
            <person name="Markowitz V."/>
            <person name="Cheng J.-F."/>
            <person name="Hugenholtz P."/>
            <person name="Woyke T."/>
            <person name="Wu D."/>
            <person name="Pukall R."/>
            <person name="Steenblock K."/>
            <person name="Brambilla E."/>
            <person name="Klenk H.-P."/>
            <person name="Eisen J.A."/>
        </authorList>
    </citation>
    <scope>NUCLEOTIDE SEQUENCE [LARGE SCALE GENOMIC DNA]</scope>
    <source>
        <strain evidence="7">DSM 19664 / LMG 22246 / CIP 109416 / KR-200</strain>
    </source>
</reference>
<dbReference type="eggNOG" id="COG2390">
    <property type="taxonomic scope" value="Bacteria"/>
</dbReference>
<keyword evidence="7" id="KW-1185">Reference proteome</keyword>
<keyword evidence="2" id="KW-0805">Transcription regulation</keyword>
<evidence type="ECO:0000256" key="4">
    <source>
        <dbReference type="ARBA" id="ARBA00023163"/>
    </source>
</evidence>
<name>L0A478_DEIPD</name>
<organism evidence="6 7">
    <name type="scientific">Deinococcus peraridilitoris (strain DSM 19664 / LMG 22246 / CIP 109416 / KR-200)</name>
    <dbReference type="NCBI Taxonomy" id="937777"/>
    <lineage>
        <taxon>Bacteria</taxon>
        <taxon>Thermotogati</taxon>
        <taxon>Deinococcota</taxon>
        <taxon>Deinococci</taxon>
        <taxon>Deinococcales</taxon>
        <taxon>Deinococcaceae</taxon>
        <taxon>Deinococcus</taxon>
    </lineage>
</organism>
<dbReference type="Gene3D" id="3.40.50.1360">
    <property type="match status" value="1"/>
</dbReference>